<name>A0A7S2XZA8_9STRA</name>
<accession>A0A7S2XZA8</accession>
<evidence type="ECO:0000256" key="3">
    <source>
        <dbReference type="ARBA" id="ARBA00022833"/>
    </source>
</evidence>
<gene>
    <name evidence="6" type="ORF">FJAP1339_LOCUS2860</name>
</gene>
<protein>
    <recommendedName>
        <fullName evidence="5">MYND-type domain-containing protein</fullName>
    </recommendedName>
</protein>
<organism evidence="6">
    <name type="scientific">Fibrocapsa japonica</name>
    <dbReference type="NCBI Taxonomy" id="94617"/>
    <lineage>
        <taxon>Eukaryota</taxon>
        <taxon>Sar</taxon>
        <taxon>Stramenopiles</taxon>
        <taxon>Ochrophyta</taxon>
        <taxon>Raphidophyceae</taxon>
        <taxon>Chattonellales</taxon>
        <taxon>Chattonellaceae</taxon>
        <taxon>Fibrocapsa</taxon>
    </lineage>
</organism>
<keyword evidence="1" id="KW-0479">Metal-binding</keyword>
<dbReference type="PROSITE" id="PS01360">
    <property type="entry name" value="ZF_MYND_1"/>
    <property type="match status" value="1"/>
</dbReference>
<dbReference type="Pfam" id="PF01753">
    <property type="entry name" value="zf-MYND"/>
    <property type="match status" value="1"/>
</dbReference>
<dbReference type="GO" id="GO:0008270">
    <property type="term" value="F:zinc ion binding"/>
    <property type="evidence" value="ECO:0007669"/>
    <property type="project" value="UniProtKB-KW"/>
</dbReference>
<evidence type="ECO:0000259" key="5">
    <source>
        <dbReference type="PROSITE" id="PS50865"/>
    </source>
</evidence>
<dbReference type="PROSITE" id="PS50865">
    <property type="entry name" value="ZF_MYND_2"/>
    <property type="match status" value="1"/>
</dbReference>
<dbReference type="InterPro" id="IPR002893">
    <property type="entry name" value="Znf_MYND"/>
</dbReference>
<feature type="domain" description="MYND-type" evidence="5">
    <location>
        <begin position="108"/>
        <end position="151"/>
    </location>
</feature>
<keyword evidence="2 4" id="KW-0863">Zinc-finger</keyword>
<keyword evidence="3" id="KW-0862">Zinc</keyword>
<sequence>MAAVCENEHVTRELICELAGYQQNDGSRQGKSPMWLYVLKRLVRKGPMNDEDGGNGVGRRIYQSIDFWQTRVKYDQKKMYKWATYSEEAVRVMAKFAPDSEVQIISACDWCERRESEHINLSSCGKCLKAKYCSRECQTLHWKKGGHKAECAKLS</sequence>
<dbReference type="EMBL" id="HBHR01005858">
    <property type="protein sequence ID" value="CAD9860339.1"/>
    <property type="molecule type" value="Transcribed_RNA"/>
</dbReference>
<evidence type="ECO:0000313" key="6">
    <source>
        <dbReference type="EMBL" id="CAD9860339.1"/>
    </source>
</evidence>
<proteinExistence type="predicted"/>
<evidence type="ECO:0000256" key="4">
    <source>
        <dbReference type="PROSITE-ProRule" id="PRU00134"/>
    </source>
</evidence>
<dbReference type="AlphaFoldDB" id="A0A7S2XZA8"/>
<evidence type="ECO:0000256" key="2">
    <source>
        <dbReference type="ARBA" id="ARBA00022771"/>
    </source>
</evidence>
<dbReference type="Gene3D" id="6.10.140.2220">
    <property type="match status" value="1"/>
</dbReference>
<evidence type="ECO:0000256" key="1">
    <source>
        <dbReference type="ARBA" id="ARBA00022723"/>
    </source>
</evidence>
<reference evidence="6" key="1">
    <citation type="submission" date="2021-01" db="EMBL/GenBank/DDBJ databases">
        <authorList>
            <person name="Corre E."/>
            <person name="Pelletier E."/>
            <person name="Niang G."/>
            <person name="Scheremetjew M."/>
            <person name="Finn R."/>
            <person name="Kale V."/>
            <person name="Holt S."/>
            <person name="Cochrane G."/>
            <person name="Meng A."/>
            <person name="Brown T."/>
            <person name="Cohen L."/>
        </authorList>
    </citation>
    <scope>NUCLEOTIDE SEQUENCE</scope>
    <source>
        <strain evidence="6">CCMP1661</strain>
    </source>
</reference>
<dbReference type="SUPFAM" id="SSF144232">
    <property type="entry name" value="HIT/MYND zinc finger-like"/>
    <property type="match status" value="1"/>
</dbReference>